<name>U5QL08_GLOK1</name>
<sequence>MRPAATAIAAAGRFADNYFQEQAVDESTSPPQETWISQARLAELFGLPVPAMGTVLQNLGLKAPPGQPSALAHEQQLCCLSPLADGAPVYLWHQQKLLELLAAQGLSPLTRQQMRCREFAEGLIQADREFKSATSPLEEKAALLLRSVIYEQLGSTDIALVNRFLGDFGSELRLPPVEP</sequence>
<protein>
    <submittedName>
        <fullName evidence="1">Uncharacterized protein</fullName>
    </submittedName>
</protein>
<accession>U5QL08</accession>
<dbReference type="STRING" id="1183438.GKIL_3370"/>
<dbReference type="HOGENOM" id="CLU_1501449_0_0_3"/>
<organism evidence="1 2">
    <name type="scientific">Gloeobacter kilaueensis (strain ATCC BAA-2537 / CCAP 1431/1 / ULC 316 / JS1)</name>
    <dbReference type="NCBI Taxonomy" id="1183438"/>
    <lineage>
        <taxon>Bacteria</taxon>
        <taxon>Bacillati</taxon>
        <taxon>Cyanobacteriota</taxon>
        <taxon>Cyanophyceae</taxon>
        <taxon>Gloeobacterales</taxon>
        <taxon>Gloeobacteraceae</taxon>
        <taxon>Gloeobacter</taxon>
    </lineage>
</organism>
<evidence type="ECO:0000313" key="2">
    <source>
        <dbReference type="Proteomes" id="UP000017396"/>
    </source>
</evidence>
<reference evidence="1 2" key="1">
    <citation type="journal article" date="2013" name="PLoS ONE">
        <title>Cultivation and Complete Genome Sequencing of Gloeobacter kilaueensis sp. nov., from a Lava Cave in Kilauea Caldera, Hawai'i.</title>
        <authorList>
            <person name="Saw J.H."/>
            <person name="Schatz M."/>
            <person name="Brown M.V."/>
            <person name="Kunkel D.D."/>
            <person name="Foster J.S."/>
            <person name="Shick H."/>
            <person name="Christensen S."/>
            <person name="Hou S."/>
            <person name="Wan X."/>
            <person name="Donachie S.P."/>
        </authorList>
    </citation>
    <scope>NUCLEOTIDE SEQUENCE [LARGE SCALE GENOMIC DNA]</scope>
    <source>
        <strain evidence="2">JS</strain>
    </source>
</reference>
<evidence type="ECO:0000313" key="1">
    <source>
        <dbReference type="EMBL" id="AGY59616.1"/>
    </source>
</evidence>
<dbReference type="AlphaFoldDB" id="U5QL08"/>
<gene>
    <name evidence="1" type="ORF">GKIL_3370</name>
</gene>
<dbReference type="EMBL" id="CP003587">
    <property type="protein sequence ID" value="AGY59616.1"/>
    <property type="molecule type" value="Genomic_DNA"/>
</dbReference>
<keyword evidence="2" id="KW-1185">Reference proteome</keyword>
<proteinExistence type="predicted"/>
<dbReference type="eggNOG" id="ENOG5033JHN">
    <property type="taxonomic scope" value="Bacteria"/>
</dbReference>
<dbReference type="Proteomes" id="UP000017396">
    <property type="component" value="Chromosome"/>
</dbReference>
<dbReference type="KEGG" id="glj:GKIL_3370"/>